<evidence type="ECO:0000313" key="2">
    <source>
        <dbReference type="EMBL" id="OPH51946.1"/>
    </source>
</evidence>
<feature type="transmembrane region" description="Helical" evidence="1">
    <location>
        <begin position="6"/>
        <end position="25"/>
    </location>
</feature>
<protein>
    <submittedName>
        <fullName evidence="2">Uncharacterized protein</fullName>
    </submittedName>
</protein>
<keyword evidence="1" id="KW-0472">Membrane</keyword>
<dbReference type="EMBL" id="MBTG01000028">
    <property type="protein sequence ID" value="OPH51946.1"/>
    <property type="molecule type" value="Genomic_DNA"/>
</dbReference>
<organism evidence="2 3">
    <name type="scientific">Paenibacillus ferrarius</name>
    <dbReference type="NCBI Taxonomy" id="1469647"/>
    <lineage>
        <taxon>Bacteria</taxon>
        <taxon>Bacillati</taxon>
        <taxon>Bacillota</taxon>
        <taxon>Bacilli</taxon>
        <taxon>Bacillales</taxon>
        <taxon>Paenibacillaceae</taxon>
        <taxon>Paenibacillus</taxon>
    </lineage>
</organism>
<feature type="transmembrane region" description="Helical" evidence="1">
    <location>
        <begin position="182"/>
        <end position="202"/>
    </location>
</feature>
<dbReference type="OrthoDB" id="2597140at2"/>
<feature type="transmembrane region" description="Helical" evidence="1">
    <location>
        <begin position="114"/>
        <end position="134"/>
    </location>
</feature>
<gene>
    <name evidence="2" type="ORF">BC351_33720</name>
</gene>
<dbReference type="RefSeq" id="WP_079416621.1">
    <property type="nucleotide sequence ID" value="NZ_MBTG01000028.1"/>
</dbReference>
<sequence length="209" mass="23577">MFTWVNFILTCIDFVPMILFSLVLFRQRLKPHWKQISLAALAGTIVTYFDNWPLLYVIIICVLLRVVWKFSVIPSLLIALSGYILSVIVSTAVLIGCEMTEFMPYADLGSDSKIANVTLMLILTAKCSVLYLILKLRLGFTFLSNYTRIPFTPANVGFYLFIVVVIIGIANRHSYADNVLSALMPIQMLSMATVLFLCVMLGKELGFQR</sequence>
<feature type="transmembrane region" description="Helical" evidence="1">
    <location>
        <begin position="72"/>
        <end position="94"/>
    </location>
</feature>
<keyword evidence="1" id="KW-0812">Transmembrane</keyword>
<keyword evidence="1" id="KW-1133">Transmembrane helix</keyword>
<name>A0A1V4HF48_9BACL</name>
<feature type="transmembrane region" description="Helical" evidence="1">
    <location>
        <begin position="154"/>
        <end position="170"/>
    </location>
</feature>
<comment type="caution">
    <text evidence="2">The sequence shown here is derived from an EMBL/GenBank/DDBJ whole genome shotgun (WGS) entry which is preliminary data.</text>
</comment>
<accession>A0A1V4HF48</accession>
<dbReference type="AlphaFoldDB" id="A0A1V4HF48"/>
<reference evidence="3" key="1">
    <citation type="submission" date="2016-07" db="EMBL/GenBank/DDBJ databases">
        <authorList>
            <person name="Florea S."/>
            <person name="Webb J.S."/>
            <person name="Jaromczyk J."/>
            <person name="Schardl C.L."/>
        </authorList>
    </citation>
    <scope>NUCLEOTIDE SEQUENCE [LARGE SCALE GENOMIC DNA]</scope>
    <source>
        <strain evidence="3">CY1</strain>
    </source>
</reference>
<evidence type="ECO:0000313" key="3">
    <source>
        <dbReference type="Proteomes" id="UP000190626"/>
    </source>
</evidence>
<dbReference type="Proteomes" id="UP000190626">
    <property type="component" value="Unassembled WGS sequence"/>
</dbReference>
<proteinExistence type="predicted"/>
<feature type="transmembrane region" description="Helical" evidence="1">
    <location>
        <begin position="37"/>
        <end position="66"/>
    </location>
</feature>
<evidence type="ECO:0000256" key="1">
    <source>
        <dbReference type="SAM" id="Phobius"/>
    </source>
</evidence>
<keyword evidence="3" id="KW-1185">Reference proteome</keyword>